<comment type="caution">
    <text evidence="2">The sequence shown here is derived from an EMBL/GenBank/DDBJ whole genome shotgun (WGS) entry which is preliminary data.</text>
</comment>
<evidence type="ECO:0008006" key="4">
    <source>
        <dbReference type="Google" id="ProtNLM"/>
    </source>
</evidence>
<dbReference type="InterPro" id="IPR043128">
    <property type="entry name" value="Rev_trsase/Diguanyl_cyclase"/>
</dbReference>
<evidence type="ECO:0000313" key="2">
    <source>
        <dbReference type="EMBL" id="KQL57796.1"/>
    </source>
</evidence>
<evidence type="ECO:0000313" key="3">
    <source>
        <dbReference type="Proteomes" id="UP000051061"/>
    </source>
</evidence>
<organism evidence="2 3">
    <name type="scientific">Alkalicoccobacillus plakortidis</name>
    <dbReference type="NCBI Taxonomy" id="444060"/>
    <lineage>
        <taxon>Bacteria</taxon>
        <taxon>Bacillati</taxon>
        <taxon>Bacillota</taxon>
        <taxon>Bacilli</taxon>
        <taxon>Bacillales</taxon>
        <taxon>Bacillaceae</taxon>
        <taxon>Alkalicoccobacillus</taxon>
    </lineage>
</organism>
<feature type="compositionally biased region" description="Polar residues" evidence="1">
    <location>
        <begin position="430"/>
        <end position="440"/>
    </location>
</feature>
<proteinExistence type="predicted"/>
<sequence>MTTQIGLVGPKDSVQQMQRIIKEYPNFTAVPIIYKELEEAPTCLNQTTVTIDQWLFSGQAPFSLCLQKGLIIKENAWFVPHEGSSLLGTFLKAFYHTEQNHTHVSLDTVSPEYTNWLIEEFSLSHLSITLFDYPDYVEEDKLIAFHKEAFITGKATLALTCLRGVYRALKQLGIPCYRIKPAEPVTRNILGRIQERVNFLHVKKAQIAVVGVLVSFSQTEQKEIAYSYKLKHQELLVRKRLLDYAESLQGSFLELGNGYFEIFTTRGEIENQGWPYEIIEDIKQAAKLTVYLGVGYGRTALAASKHVQVAIDYSKQAEDEMIVLVDEEKHVSEAKRNEETLHYQQVQLGQDVSNIAVSPATISRLYAKVSQQTYTYFSSQDVASWLNSTERNARRILHALEKGDVIEQAGEEQSGRRGRPRRVYQFKKASVSNQATHVQK</sequence>
<dbReference type="AlphaFoldDB" id="A0A9D5DTJ9"/>
<evidence type="ECO:0000256" key="1">
    <source>
        <dbReference type="SAM" id="MobiDB-lite"/>
    </source>
</evidence>
<reference evidence="2 3" key="1">
    <citation type="submission" date="2015-09" db="EMBL/GenBank/DDBJ databases">
        <title>Genome sequencing project for genomic taxonomy and phylogenomics of Bacillus-like bacteria.</title>
        <authorList>
            <person name="Liu B."/>
            <person name="Wang J."/>
            <person name="Zhu Y."/>
            <person name="Liu G."/>
            <person name="Chen Q."/>
            <person name="Chen Z."/>
            <person name="Lan J."/>
            <person name="Che J."/>
            <person name="Ge C."/>
            <person name="Shi H."/>
            <person name="Pan Z."/>
            <person name="Liu X."/>
        </authorList>
    </citation>
    <scope>NUCLEOTIDE SEQUENCE [LARGE SCALE GENOMIC DNA]</scope>
    <source>
        <strain evidence="2 3">DSM 19153</strain>
    </source>
</reference>
<dbReference type="Proteomes" id="UP000051061">
    <property type="component" value="Unassembled WGS sequence"/>
</dbReference>
<accession>A0A9D5DTJ9</accession>
<keyword evidence="3" id="KW-1185">Reference proteome</keyword>
<feature type="compositionally biased region" description="Basic residues" evidence="1">
    <location>
        <begin position="416"/>
        <end position="425"/>
    </location>
</feature>
<dbReference type="Gene3D" id="3.30.70.270">
    <property type="match status" value="1"/>
</dbReference>
<dbReference type="EMBL" id="LJJD01000014">
    <property type="protein sequence ID" value="KQL57796.1"/>
    <property type="molecule type" value="Genomic_DNA"/>
</dbReference>
<protein>
    <recommendedName>
        <fullName evidence="4">Transcriptional regulator</fullName>
    </recommendedName>
</protein>
<feature type="region of interest" description="Disordered" evidence="1">
    <location>
        <begin position="408"/>
        <end position="440"/>
    </location>
</feature>
<gene>
    <name evidence="2" type="ORF">AN965_05565</name>
</gene>
<name>A0A9D5DTJ9_9BACI</name>